<dbReference type="InterPro" id="IPR052177">
    <property type="entry name" value="Divisome_Glycosyl_Hydrolase"/>
</dbReference>
<gene>
    <name evidence="3" type="ORF">KA717_31675</name>
</gene>
<dbReference type="Gene3D" id="3.20.20.80">
    <property type="entry name" value="Glycosidases"/>
    <property type="match status" value="1"/>
</dbReference>
<evidence type="ECO:0000259" key="2">
    <source>
        <dbReference type="Pfam" id="PF02638"/>
    </source>
</evidence>
<keyword evidence="1" id="KW-0732">Signal</keyword>
<protein>
    <submittedName>
        <fullName evidence="3">Family 10 glycosylhydrolase</fullName>
    </submittedName>
</protein>
<dbReference type="Pfam" id="PF02638">
    <property type="entry name" value="GHL10"/>
    <property type="match status" value="1"/>
</dbReference>
<organism evidence="3">
    <name type="scientific">Woronichinia naegeliana WA131</name>
    <dbReference type="NCBI Taxonomy" id="2824559"/>
    <lineage>
        <taxon>Bacteria</taxon>
        <taxon>Bacillati</taxon>
        <taxon>Cyanobacteriota</taxon>
        <taxon>Cyanophyceae</taxon>
        <taxon>Synechococcales</taxon>
        <taxon>Coelosphaeriaceae</taxon>
        <taxon>Woronichinia</taxon>
    </lineage>
</organism>
<sequence>MPLLGQPEIPSEMRGVWLTNIDSEVLFTPTNTQTAIAALSQHHFNTLYPTVWNGGHTLYPSEVAQKNGIEPDPTITKNNPDWLQKMLTQGHKQGMTIIPWFEFGFMAPAESAIAQHHPTWLTQTQNGETLWLEGKKHPRVWLNPLHPEVQQLISDLILDLAARYPIDGIQFDDHFGYPAEFGYDPFTLALYQEEHNGQLPPNPIALNPNENCVTTDPQWQAWVDWRSQKISAYFKTLFQQIKAQNPNILISVSPNPQTFSKNCFLSDWYSWERQGLIEELVLQVYRSKMADFIKELNQPEVQKAKNHIPVIVGILSGLKGRPTPMPLIQEQVQWARSQDFAGVSFFFYESLWNLGLETPPERQEQFRAIFSEPSQRPTRLNSSSGQ</sequence>
<dbReference type="InterPro" id="IPR017853">
    <property type="entry name" value="GH"/>
</dbReference>
<accession>A0A977PVH6</accession>
<evidence type="ECO:0000256" key="1">
    <source>
        <dbReference type="ARBA" id="ARBA00022729"/>
    </source>
</evidence>
<reference evidence="3" key="1">
    <citation type="submission" date="2021-04" db="EMBL/GenBank/DDBJ databases">
        <title>Genome sequence of Woronichinia naegeliana from Washington state freshwater lake bloom.</title>
        <authorList>
            <person name="Dreher T.W."/>
        </authorList>
    </citation>
    <scope>NUCLEOTIDE SEQUENCE</scope>
    <source>
        <strain evidence="3">WA131</strain>
    </source>
</reference>
<dbReference type="KEGG" id="wna:KA717_31675"/>
<feature type="domain" description="Glycosyl hydrolase-like 10" evidence="2">
    <location>
        <begin position="12"/>
        <end position="335"/>
    </location>
</feature>
<name>A0A977PVH6_9CYAN</name>
<proteinExistence type="predicted"/>
<dbReference type="SUPFAM" id="SSF51445">
    <property type="entry name" value="(Trans)glycosidases"/>
    <property type="match status" value="1"/>
</dbReference>
<dbReference type="PANTHER" id="PTHR43405:SF1">
    <property type="entry name" value="GLYCOSYL HYDROLASE DIGH"/>
    <property type="match status" value="1"/>
</dbReference>
<dbReference type="Proteomes" id="UP001065613">
    <property type="component" value="Chromosome"/>
</dbReference>
<dbReference type="EMBL" id="CP073041">
    <property type="protein sequence ID" value="UXE60163.1"/>
    <property type="molecule type" value="Genomic_DNA"/>
</dbReference>
<dbReference type="AlphaFoldDB" id="A0A977PVH6"/>
<dbReference type="PANTHER" id="PTHR43405">
    <property type="entry name" value="GLYCOSYL HYDROLASE DIGH"/>
    <property type="match status" value="1"/>
</dbReference>
<evidence type="ECO:0000313" key="3">
    <source>
        <dbReference type="EMBL" id="UXE60163.1"/>
    </source>
</evidence>
<dbReference type="InterPro" id="IPR003790">
    <property type="entry name" value="GHL10"/>
</dbReference>